<evidence type="ECO:0008006" key="7">
    <source>
        <dbReference type="Google" id="ProtNLM"/>
    </source>
</evidence>
<feature type="region of interest" description="Disordered" evidence="1">
    <location>
        <begin position="288"/>
        <end position="360"/>
    </location>
</feature>
<accession>A0A8J5PQ20</accession>
<gene>
    <name evidence="5" type="ORF">Forpi1262_v015172</name>
</gene>
<dbReference type="Pfam" id="PF00024">
    <property type="entry name" value="PAN_1"/>
    <property type="match status" value="1"/>
</dbReference>
<comment type="caution">
    <text evidence="5">The sequence shown here is derived from an EMBL/GenBank/DDBJ whole genome shotgun (WGS) entry which is preliminary data.</text>
</comment>
<feature type="domain" description="DUF7908" evidence="4">
    <location>
        <begin position="138"/>
        <end position="268"/>
    </location>
</feature>
<dbReference type="InterPro" id="IPR003609">
    <property type="entry name" value="Pan_app"/>
</dbReference>
<evidence type="ECO:0000256" key="2">
    <source>
        <dbReference type="SAM" id="SignalP"/>
    </source>
</evidence>
<dbReference type="EMBL" id="JAELUR010000014">
    <property type="protein sequence ID" value="KAG7424140.1"/>
    <property type="molecule type" value="Genomic_DNA"/>
</dbReference>
<dbReference type="InterPro" id="IPR057230">
    <property type="entry name" value="DUF7908"/>
</dbReference>
<organism evidence="5 6">
    <name type="scientific">Fusarium oxysporum f. sp. raphani</name>
    <dbReference type="NCBI Taxonomy" id="96318"/>
    <lineage>
        <taxon>Eukaryota</taxon>
        <taxon>Fungi</taxon>
        <taxon>Dikarya</taxon>
        <taxon>Ascomycota</taxon>
        <taxon>Pezizomycotina</taxon>
        <taxon>Sordariomycetes</taxon>
        <taxon>Hypocreomycetidae</taxon>
        <taxon>Hypocreales</taxon>
        <taxon>Nectriaceae</taxon>
        <taxon>Fusarium</taxon>
        <taxon>Fusarium oxysporum species complex</taxon>
    </lineage>
</organism>
<dbReference type="Proteomes" id="UP000693942">
    <property type="component" value="Unassembled WGS sequence"/>
</dbReference>
<name>A0A8J5PQ20_FUSOX</name>
<evidence type="ECO:0000259" key="3">
    <source>
        <dbReference type="Pfam" id="PF00024"/>
    </source>
</evidence>
<feature type="compositionally biased region" description="Low complexity" evidence="1">
    <location>
        <begin position="350"/>
        <end position="360"/>
    </location>
</feature>
<feature type="chain" id="PRO_5035242357" description="Apple domain-containing protein" evidence="2">
    <location>
        <begin position="20"/>
        <end position="665"/>
    </location>
</feature>
<feature type="domain" description="Apple" evidence="3">
    <location>
        <begin position="593"/>
        <end position="647"/>
    </location>
</feature>
<keyword evidence="2" id="KW-0732">Signal</keyword>
<evidence type="ECO:0000313" key="6">
    <source>
        <dbReference type="Proteomes" id="UP000693942"/>
    </source>
</evidence>
<feature type="signal peptide" evidence="2">
    <location>
        <begin position="1"/>
        <end position="19"/>
    </location>
</feature>
<feature type="compositionally biased region" description="Low complexity" evidence="1">
    <location>
        <begin position="292"/>
        <end position="338"/>
    </location>
</feature>
<sequence>MKSHIFATTLLGSVGIASAAEYPSMVMDTWCITYLSTYLAPISGQPSLSPSRHLTFFGNSSTATVSKTVDQSIIASEPGTTPDFSSFDVAPTEAQTGSGAPSSGSTTEPIITPSVSATDITSSALPTSTGIVEPPGRSVIFLIQASNNQKRDIGKREAEAFVGAENPDICTFALTFNLAEGQLFVGGLPTFYAGEDYKALGVQDEDSFVQGAITRTFGTTGRTLFFRNSDLPNGEAGFCQDSSGQVYITFTSSPPGCFPVTLGAYDVTQCQNGRLVGFETSTSALAVSSEASTTENVSSGSVSSGESTTAETAVSTEFSSLSSVEPSSTPSETSDSEAFTTASSQIVDTSAPASSQASVSEASSTASSQIVDTSAPASSQASISGASSTVSFQTISLSASTSGFEAPTTVSSQIADSSTSASAQATSSESSTVLSSQAISSSASTSGFEAPTTVSSEIVPSSVTTQSSIFSSDSTTEASSSTELEVSSSLTSTSEGPTGTTTATSVGSTTETPTEPASSASSSTFSSAEETTSNPSTTMSESSTEITSTTTEASTADTTTDLMTTTTSAALSECRSNSNPYTDSGFDFDLSCDNSITSGTSIGRVQANSFNQCVFFCAQASNCAAIQYEKATMLCSGFSSFTGTSGNAQFDVAVKQVATTTTTTA</sequence>
<dbReference type="AlphaFoldDB" id="A0A8J5PQ20"/>
<dbReference type="Pfam" id="PF25485">
    <property type="entry name" value="DUF7908"/>
    <property type="match status" value="1"/>
</dbReference>
<protein>
    <recommendedName>
        <fullName evidence="7">Apple domain-containing protein</fullName>
    </recommendedName>
</protein>
<evidence type="ECO:0000259" key="4">
    <source>
        <dbReference type="Pfam" id="PF25485"/>
    </source>
</evidence>
<feature type="region of interest" description="Disordered" evidence="1">
    <location>
        <begin position="78"/>
        <end position="111"/>
    </location>
</feature>
<proteinExistence type="predicted"/>
<feature type="compositionally biased region" description="Low complexity" evidence="1">
    <location>
        <begin position="96"/>
        <end position="107"/>
    </location>
</feature>
<evidence type="ECO:0000256" key="1">
    <source>
        <dbReference type="SAM" id="MobiDB-lite"/>
    </source>
</evidence>
<evidence type="ECO:0000313" key="5">
    <source>
        <dbReference type="EMBL" id="KAG7424140.1"/>
    </source>
</evidence>
<reference evidence="5" key="1">
    <citation type="submission" date="2021-04" db="EMBL/GenBank/DDBJ databases">
        <title>First draft genome resource for Brassicaceae pathogens Fusarium oxysporum f. sp. raphani and Fusarium oxysporum f. sp. rapae.</title>
        <authorList>
            <person name="Asai S."/>
        </authorList>
    </citation>
    <scope>NUCLEOTIDE SEQUENCE</scope>
    <source>
        <strain evidence="5">Tf1262</strain>
    </source>
</reference>
<feature type="compositionally biased region" description="Low complexity" evidence="1">
    <location>
        <begin position="460"/>
        <end position="561"/>
    </location>
</feature>
<feature type="compositionally biased region" description="Polar residues" evidence="1">
    <location>
        <begin position="339"/>
        <end position="348"/>
    </location>
</feature>
<feature type="region of interest" description="Disordered" evidence="1">
    <location>
        <begin position="443"/>
        <end position="561"/>
    </location>
</feature>